<protein>
    <recommendedName>
        <fullName evidence="5">NADH dehydrogenase [ubiquinone] 1 beta subcomplex subunit 9</fullName>
    </recommendedName>
    <alternativeName>
        <fullName evidence="14">Complex I-B22</fullName>
    </alternativeName>
    <alternativeName>
        <fullName evidence="15">NADH-ubiquinone oxidoreductase B22 subunit</fullName>
    </alternativeName>
</protein>
<evidence type="ECO:0000256" key="16">
    <source>
        <dbReference type="SAM" id="MobiDB-lite"/>
    </source>
</evidence>
<evidence type="ECO:0000256" key="15">
    <source>
        <dbReference type="ARBA" id="ARBA00032528"/>
    </source>
</evidence>
<evidence type="ECO:0000256" key="14">
    <source>
        <dbReference type="ARBA" id="ARBA00030192"/>
    </source>
</evidence>
<evidence type="ECO:0000256" key="2">
    <source>
        <dbReference type="ARBA" id="ARBA00004443"/>
    </source>
</evidence>
<keyword evidence="13" id="KW-0472">Membrane</keyword>
<evidence type="ECO:0000256" key="13">
    <source>
        <dbReference type="ARBA" id="ARBA00023136"/>
    </source>
</evidence>
<accession>A0A9Q1CBQ2</accession>
<keyword evidence="8" id="KW-0679">Respiratory chain</keyword>
<organism evidence="18 19">
    <name type="scientific">Holothuria leucospilota</name>
    <name type="common">Black long sea cucumber</name>
    <name type="synonym">Mertensiothuria leucospilota</name>
    <dbReference type="NCBI Taxonomy" id="206669"/>
    <lineage>
        <taxon>Eukaryota</taxon>
        <taxon>Metazoa</taxon>
        <taxon>Echinodermata</taxon>
        <taxon>Eleutherozoa</taxon>
        <taxon>Echinozoa</taxon>
        <taxon>Holothuroidea</taxon>
        <taxon>Aspidochirotacea</taxon>
        <taxon>Aspidochirotida</taxon>
        <taxon>Holothuriidae</taxon>
        <taxon>Holothuria</taxon>
    </lineage>
</organism>
<evidence type="ECO:0000256" key="12">
    <source>
        <dbReference type="ARBA" id="ARBA00023128"/>
    </source>
</evidence>
<comment type="subcellular location">
    <subcellularLocation>
        <location evidence="2">Mitochondrion inner membrane</location>
        <topology evidence="2">Peripheral membrane protein</topology>
        <orientation evidence="2">Matrix side</orientation>
    </subcellularLocation>
</comment>
<reference evidence="18" key="1">
    <citation type="submission" date="2021-10" db="EMBL/GenBank/DDBJ databases">
        <title>Tropical sea cucumber genome reveals ecological adaptation and Cuvierian tubules defense mechanism.</title>
        <authorList>
            <person name="Chen T."/>
        </authorList>
    </citation>
    <scope>NUCLEOTIDE SEQUENCE</scope>
    <source>
        <strain evidence="18">Nanhai2018</strain>
        <tissue evidence="18">Muscle</tissue>
    </source>
</reference>
<keyword evidence="10" id="KW-0249">Electron transport</keyword>
<comment type="subunit">
    <text evidence="4">Mammalian complex I is composed of 45 different subunits.</text>
</comment>
<sequence length="163" mass="19724">MASNVLLTQRQRVLRLYKKAIRHLESWHVDRIEFRYHAVLMRARFDEHKDEKDMKLAFKLLEAGEKEFWERQHPQPYIFIDSPGGTRYERNIPSPEWVLDNWHPAERAQYPTYFAKREKRIQDELERWTELIAEEEKLVKEGKLPPPPPSLSEEHGDKFYVPK</sequence>
<dbReference type="GO" id="GO:0005743">
    <property type="term" value="C:mitochondrial inner membrane"/>
    <property type="evidence" value="ECO:0007669"/>
    <property type="project" value="UniProtKB-SubCell"/>
</dbReference>
<dbReference type="OrthoDB" id="13598at2759"/>
<feature type="domain" description="Complex 1 LYR protein" evidence="17">
    <location>
        <begin position="11"/>
        <end position="70"/>
    </location>
</feature>
<dbReference type="InterPro" id="IPR008011">
    <property type="entry name" value="Complex1_LYR_dom"/>
</dbReference>
<comment type="function">
    <text evidence="1">Accessory subunit of the mitochondrial membrane respiratory chain NADH dehydrogenase (Complex I), that is believed to be not involved in catalysis. Complex I functions in the transfer of electrons from NADH to the respiratory chain. The immediate electron acceptor for the enzyme is believed to be ubiquinone.</text>
</comment>
<keyword evidence="7" id="KW-0597">Phosphoprotein</keyword>
<evidence type="ECO:0000256" key="6">
    <source>
        <dbReference type="ARBA" id="ARBA00022448"/>
    </source>
</evidence>
<name>A0A9Q1CBQ2_HOLLE</name>
<dbReference type="Proteomes" id="UP001152320">
    <property type="component" value="Chromosome 5"/>
</dbReference>
<evidence type="ECO:0000259" key="17">
    <source>
        <dbReference type="Pfam" id="PF05347"/>
    </source>
</evidence>
<evidence type="ECO:0000256" key="5">
    <source>
        <dbReference type="ARBA" id="ARBA00018684"/>
    </source>
</evidence>
<evidence type="ECO:0000256" key="1">
    <source>
        <dbReference type="ARBA" id="ARBA00002920"/>
    </source>
</evidence>
<dbReference type="AlphaFoldDB" id="A0A9Q1CBQ2"/>
<dbReference type="InterPro" id="IPR033034">
    <property type="entry name" value="NDUFB9"/>
</dbReference>
<keyword evidence="11" id="KW-0007">Acetylation</keyword>
<evidence type="ECO:0000256" key="9">
    <source>
        <dbReference type="ARBA" id="ARBA00022792"/>
    </source>
</evidence>
<evidence type="ECO:0000313" key="19">
    <source>
        <dbReference type="Proteomes" id="UP001152320"/>
    </source>
</evidence>
<dbReference type="CDD" id="cd20263">
    <property type="entry name" value="Complex1_LYR_NDUFB9_LYRM3"/>
    <property type="match status" value="1"/>
</dbReference>
<evidence type="ECO:0000256" key="11">
    <source>
        <dbReference type="ARBA" id="ARBA00022990"/>
    </source>
</evidence>
<evidence type="ECO:0000313" key="18">
    <source>
        <dbReference type="EMBL" id="KAJ8041977.1"/>
    </source>
</evidence>
<evidence type="ECO:0000256" key="10">
    <source>
        <dbReference type="ARBA" id="ARBA00022982"/>
    </source>
</evidence>
<keyword evidence="12" id="KW-0496">Mitochondrion</keyword>
<evidence type="ECO:0000256" key="4">
    <source>
        <dbReference type="ARBA" id="ARBA00011790"/>
    </source>
</evidence>
<gene>
    <name evidence="18" type="ORF">HOLleu_12929</name>
</gene>
<evidence type="ECO:0000256" key="3">
    <source>
        <dbReference type="ARBA" id="ARBA00009508"/>
    </source>
</evidence>
<proteinExistence type="inferred from homology"/>
<dbReference type="PANTHER" id="PTHR12868">
    <property type="entry name" value="NADH-UBIQUINONE OXIDOREDUCTASE B22 SUBUNIT"/>
    <property type="match status" value="1"/>
</dbReference>
<dbReference type="Pfam" id="PF05347">
    <property type="entry name" value="Complex1_LYR"/>
    <property type="match status" value="1"/>
</dbReference>
<keyword evidence="9" id="KW-0999">Mitochondrion inner membrane</keyword>
<keyword evidence="6" id="KW-0813">Transport</keyword>
<evidence type="ECO:0000256" key="8">
    <source>
        <dbReference type="ARBA" id="ARBA00022660"/>
    </source>
</evidence>
<dbReference type="GO" id="GO:0006120">
    <property type="term" value="P:mitochondrial electron transport, NADH to ubiquinone"/>
    <property type="evidence" value="ECO:0007669"/>
    <property type="project" value="InterPro"/>
</dbReference>
<comment type="similarity">
    <text evidence="3">Belongs to the complex I LYR family.</text>
</comment>
<dbReference type="PANTHER" id="PTHR12868:SF0">
    <property type="entry name" value="NADH DEHYDROGENASE [UBIQUINONE] 1 BETA SUBCOMPLEX SUBUNIT 9"/>
    <property type="match status" value="1"/>
</dbReference>
<evidence type="ECO:0000256" key="7">
    <source>
        <dbReference type="ARBA" id="ARBA00022553"/>
    </source>
</evidence>
<comment type="caution">
    <text evidence="18">The sequence shown here is derived from an EMBL/GenBank/DDBJ whole genome shotgun (WGS) entry which is preliminary data.</text>
</comment>
<dbReference type="EMBL" id="JAIZAY010000005">
    <property type="protein sequence ID" value="KAJ8041977.1"/>
    <property type="molecule type" value="Genomic_DNA"/>
</dbReference>
<feature type="compositionally biased region" description="Basic and acidic residues" evidence="16">
    <location>
        <begin position="152"/>
        <end position="163"/>
    </location>
</feature>
<keyword evidence="19" id="KW-1185">Reference proteome</keyword>
<feature type="region of interest" description="Disordered" evidence="16">
    <location>
        <begin position="138"/>
        <end position="163"/>
    </location>
</feature>
<dbReference type="InterPro" id="IPR045292">
    <property type="entry name" value="Complex1_LYR_NDUFB9_LYRM3"/>
</dbReference>